<keyword evidence="2" id="KW-1185">Reference proteome</keyword>
<proteinExistence type="predicted"/>
<evidence type="ECO:0000313" key="2">
    <source>
        <dbReference type="Proteomes" id="UP000182985"/>
    </source>
</evidence>
<sequence length="84" mass="9422">MTLRKFIDRSSLGARGKMIHNLDWDEHIPILDIFKELAAVENSIYSDSTGHLVVPEEWARELMLEAEKKAIASLMAIASALPTD</sequence>
<protein>
    <submittedName>
        <fullName evidence="1">Uncharacterized protein</fullName>
    </submittedName>
</protein>
<reference evidence="1 2" key="1">
    <citation type="submission" date="2016-10" db="EMBL/GenBank/DDBJ databases">
        <title>The Draft Genome Sequence of the Potato Rhizosphere Bacteria Ochrobactrum sp. IPA7.2.</title>
        <authorList>
            <person name="Gogoleva N.E."/>
            <person name="Khlopko Y.A."/>
            <person name="Burygin G.L."/>
            <person name="Plotnikov A.O."/>
        </authorList>
    </citation>
    <scope>NUCLEOTIDE SEQUENCE [LARGE SCALE GENOMIC DNA]</scope>
    <source>
        <strain evidence="1 2">IPA7.2</strain>
    </source>
</reference>
<gene>
    <name evidence="1" type="ORF">BLA27_18550</name>
</gene>
<evidence type="ECO:0000313" key="1">
    <source>
        <dbReference type="EMBL" id="OIS91917.1"/>
    </source>
</evidence>
<organism evidence="1 2">
    <name type="scientific">Brucella cytisi</name>
    <dbReference type="NCBI Taxonomy" id="407152"/>
    <lineage>
        <taxon>Bacteria</taxon>
        <taxon>Pseudomonadati</taxon>
        <taxon>Pseudomonadota</taxon>
        <taxon>Alphaproteobacteria</taxon>
        <taxon>Hyphomicrobiales</taxon>
        <taxon>Brucellaceae</taxon>
        <taxon>Brucella/Ochrobactrum group</taxon>
        <taxon>Brucella</taxon>
    </lineage>
</organism>
<comment type="caution">
    <text evidence="1">The sequence shown here is derived from an EMBL/GenBank/DDBJ whole genome shotgun (WGS) entry which is preliminary data.</text>
</comment>
<dbReference type="Proteomes" id="UP000182985">
    <property type="component" value="Unassembled WGS sequence"/>
</dbReference>
<dbReference type="AlphaFoldDB" id="A0A1J6HG10"/>
<accession>A0A1J6HG10</accession>
<dbReference type="EMBL" id="MOEC01000021">
    <property type="protein sequence ID" value="OIS91917.1"/>
    <property type="molecule type" value="Genomic_DNA"/>
</dbReference>
<name>A0A1J6HG10_9HYPH</name>